<dbReference type="EMBL" id="NDYN01000002">
    <property type="protein sequence ID" value="OUT08557.1"/>
    <property type="molecule type" value="Genomic_DNA"/>
</dbReference>
<dbReference type="InterPro" id="IPR007345">
    <property type="entry name" value="Polysacch_pyruvyl_Trfase"/>
</dbReference>
<dbReference type="PANTHER" id="PTHR36836:SF1">
    <property type="entry name" value="COLANIC ACID BIOSYNTHESIS PROTEIN WCAK"/>
    <property type="match status" value="1"/>
</dbReference>
<evidence type="ECO:0000259" key="2">
    <source>
        <dbReference type="Pfam" id="PF04230"/>
    </source>
</evidence>
<reference evidence="3 4" key="1">
    <citation type="submission" date="2017-04" db="EMBL/GenBank/DDBJ databases">
        <title>Complete genome of Campylobacter concisus ATCC 33237T and draft genomes for an additional eight well characterized C. concisus strains.</title>
        <authorList>
            <person name="Cornelius A.J."/>
            <person name="Miller W.G."/>
            <person name="Lastovica A.J."/>
            <person name="On S.L."/>
            <person name="French N.P."/>
            <person name="Vandenberg O."/>
            <person name="Biggs P.J."/>
        </authorList>
    </citation>
    <scope>NUCLEOTIDE SEQUENCE [LARGE SCALE GENOMIC DNA]</scope>
    <source>
        <strain evidence="3 4">CCUG 19995</strain>
    </source>
</reference>
<protein>
    <recommendedName>
        <fullName evidence="2">Polysaccharide pyruvyl transferase domain-containing protein</fullName>
    </recommendedName>
</protein>
<dbReference type="PANTHER" id="PTHR36836">
    <property type="entry name" value="COLANIC ACID BIOSYNTHESIS PROTEIN WCAK"/>
    <property type="match status" value="1"/>
</dbReference>
<name>A0A1Y5MJU6_9BACT</name>
<dbReference type="Pfam" id="PF04230">
    <property type="entry name" value="PS_pyruv_trans"/>
    <property type="match status" value="1"/>
</dbReference>
<keyword evidence="1" id="KW-0812">Transmembrane</keyword>
<proteinExistence type="predicted"/>
<feature type="transmembrane region" description="Helical" evidence="1">
    <location>
        <begin position="123"/>
        <end position="142"/>
    </location>
</feature>
<feature type="domain" description="Polysaccharide pyruvyl transferase" evidence="2">
    <location>
        <begin position="13"/>
        <end position="303"/>
    </location>
</feature>
<evidence type="ECO:0000313" key="3">
    <source>
        <dbReference type="EMBL" id="OUT08557.1"/>
    </source>
</evidence>
<gene>
    <name evidence="3" type="ORF">B9N65_03565</name>
</gene>
<dbReference type="RefSeq" id="WP_087582833.1">
    <property type="nucleotide sequence ID" value="NZ_NDYN01000002.1"/>
</dbReference>
<evidence type="ECO:0000313" key="4">
    <source>
        <dbReference type="Proteomes" id="UP000196317"/>
    </source>
</evidence>
<organism evidence="3 4">
    <name type="scientific">Campylobacter concisus</name>
    <dbReference type="NCBI Taxonomy" id="199"/>
    <lineage>
        <taxon>Bacteria</taxon>
        <taxon>Pseudomonadati</taxon>
        <taxon>Campylobacterota</taxon>
        <taxon>Epsilonproteobacteria</taxon>
        <taxon>Campylobacterales</taxon>
        <taxon>Campylobacteraceae</taxon>
        <taxon>Campylobacter</taxon>
    </lineage>
</organism>
<accession>A0A1Y5MJU6</accession>
<comment type="caution">
    <text evidence="3">The sequence shown here is derived from an EMBL/GenBank/DDBJ whole genome shotgun (WGS) entry which is preliminary data.</text>
</comment>
<evidence type="ECO:0000256" key="1">
    <source>
        <dbReference type="SAM" id="Phobius"/>
    </source>
</evidence>
<sequence length="359" mass="41354">MKYLIYGYYGYNNLGDDLLLDTIINRIKEKDMDADFTILNKSSNSLKEYPNVYYSNIRDILYSSKNKVLKFWSFFSAFKKYIDECDVFLLGGGTIFMDSNKASFLMIYLSFFVSYARSTGKKVVLIGIGIDILSSFFSILAMKKILSNSHFVYCRDALSFQIAKKLSTTANVILTQDLVFGSFWSKSILNDDGVNREHKTIGISLIDYSDKYGENYIPELNNILNAYIKNGFKIKLLSFQINTDKADNVFYERLMHHEDIEIVNLNIGNFLEHFNSLDYVLSMRFHGILLGILFQKYTLGIVHEVKNQQLCLETGVDYLFLNDLTLNKVMNSDFRRLDADMLTKLTLCSGVNFDFILKG</sequence>
<dbReference type="Proteomes" id="UP000196317">
    <property type="component" value="Unassembled WGS sequence"/>
</dbReference>
<keyword evidence="1" id="KW-0472">Membrane</keyword>
<keyword evidence="1" id="KW-1133">Transmembrane helix</keyword>
<dbReference type="AlphaFoldDB" id="A0A1Y5MJU6"/>